<evidence type="ECO:0000256" key="3">
    <source>
        <dbReference type="ARBA" id="ARBA00022448"/>
    </source>
</evidence>
<dbReference type="Pfam" id="PF00528">
    <property type="entry name" value="BPD_transp_1"/>
    <property type="match status" value="1"/>
</dbReference>
<dbReference type="AlphaFoldDB" id="A0A9D2RQE4"/>
<evidence type="ECO:0000313" key="10">
    <source>
        <dbReference type="EMBL" id="HJB12319.1"/>
    </source>
</evidence>
<evidence type="ECO:0000256" key="1">
    <source>
        <dbReference type="ARBA" id="ARBA00004651"/>
    </source>
</evidence>
<comment type="subcellular location">
    <subcellularLocation>
        <location evidence="1 8">Cell membrane</location>
        <topology evidence="1 8">Multi-pass membrane protein</topology>
    </subcellularLocation>
</comment>
<keyword evidence="5 8" id="KW-0812">Transmembrane</keyword>
<comment type="caution">
    <text evidence="10">The sequence shown here is derived from an EMBL/GenBank/DDBJ whole genome shotgun (WGS) entry which is preliminary data.</text>
</comment>
<name>A0A9D2RQE4_9FIRM</name>
<evidence type="ECO:0000256" key="5">
    <source>
        <dbReference type="ARBA" id="ARBA00022692"/>
    </source>
</evidence>
<dbReference type="EMBL" id="DWZJ01000009">
    <property type="protein sequence ID" value="HJB12319.1"/>
    <property type="molecule type" value="Genomic_DNA"/>
</dbReference>
<dbReference type="Gene3D" id="1.10.3720.10">
    <property type="entry name" value="MetI-like"/>
    <property type="match status" value="1"/>
</dbReference>
<sequence length="293" mass="32595">MKKNGILSRLFLGLVFLFLYAPIFVLIVFSFNDSKSNAVWGGFTLDWYVQLLSNRTVLGALQTTLLVSVLATLIATVVGTAAAIGFSSMKRRSRNLFLTVNNIPLTNADIITGVSMMLLFVFAGQVLADFSGWLNSQEWAVNANLWFDFSFNLGFITLLIAHITFDIPYVIVSVLPKLRQLDPNLAEAALDLGATRWTAFRKVVLPELMPGIVNGLLIAFTMSIDDFVISYFTAGSQVSTLSMVVYSMVRRRVSPEINALSTLMFMAVLILLVIINLRQARQDARRKRQGLRP</sequence>
<dbReference type="InterPro" id="IPR051789">
    <property type="entry name" value="Bact_Polyamine_Transport"/>
</dbReference>
<dbReference type="PANTHER" id="PTHR43848">
    <property type="entry name" value="PUTRESCINE TRANSPORT SYSTEM PERMEASE PROTEIN POTI"/>
    <property type="match status" value="1"/>
</dbReference>
<dbReference type="PANTHER" id="PTHR43848:SF2">
    <property type="entry name" value="PUTRESCINE TRANSPORT SYSTEM PERMEASE PROTEIN POTI"/>
    <property type="match status" value="1"/>
</dbReference>
<dbReference type="GO" id="GO:0005886">
    <property type="term" value="C:plasma membrane"/>
    <property type="evidence" value="ECO:0007669"/>
    <property type="project" value="UniProtKB-SubCell"/>
</dbReference>
<evidence type="ECO:0000259" key="9">
    <source>
        <dbReference type="PROSITE" id="PS50928"/>
    </source>
</evidence>
<feature type="transmembrane region" description="Helical" evidence="8">
    <location>
        <begin position="153"/>
        <end position="175"/>
    </location>
</feature>
<reference evidence="10" key="2">
    <citation type="submission" date="2021-04" db="EMBL/GenBank/DDBJ databases">
        <authorList>
            <person name="Gilroy R."/>
        </authorList>
    </citation>
    <scope>NUCLEOTIDE SEQUENCE</scope>
    <source>
        <strain evidence="10">ChiBcec18-1249</strain>
    </source>
</reference>
<feature type="domain" description="ABC transmembrane type-1" evidence="9">
    <location>
        <begin position="61"/>
        <end position="275"/>
    </location>
</feature>
<dbReference type="Proteomes" id="UP000823824">
    <property type="component" value="Unassembled WGS sequence"/>
</dbReference>
<keyword evidence="4" id="KW-1003">Cell membrane</keyword>
<evidence type="ECO:0000256" key="6">
    <source>
        <dbReference type="ARBA" id="ARBA00022989"/>
    </source>
</evidence>
<feature type="transmembrane region" description="Helical" evidence="8">
    <location>
        <begin position="65"/>
        <end position="89"/>
    </location>
</feature>
<evidence type="ECO:0000256" key="7">
    <source>
        <dbReference type="ARBA" id="ARBA00023136"/>
    </source>
</evidence>
<keyword evidence="6 8" id="KW-1133">Transmembrane helix</keyword>
<evidence type="ECO:0000256" key="2">
    <source>
        <dbReference type="ARBA" id="ARBA00007069"/>
    </source>
</evidence>
<gene>
    <name evidence="10" type="ORF">H9787_01245</name>
</gene>
<dbReference type="CDD" id="cd06261">
    <property type="entry name" value="TM_PBP2"/>
    <property type="match status" value="1"/>
</dbReference>
<feature type="transmembrane region" description="Helical" evidence="8">
    <location>
        <begin position="12"/>
        <end position="31"/>
    </location>
</feature>
<proteinExistence type="inferred from homology"/>
<reference evidence="10" key="1">
    <citation type="journal article" date="2021" name="PeerJ">
        <title>Extensive microbial diversity within the chicken gut microbiome revealed by metagenomics and culture.</title>
        <authorList>
            <person name="Gilroy R."/>
            <person name="Ravi A."/>
            <person name="Getino M."/>
            <person name="Pursley I."/>
            <person name="Horton D.L."/>
            <person name="Alikhan N.F."/>
            <person name="Baker D."/>
            <person name="Gharbi K."/>
            <person name="Hall N."/>
            <person name="Watson M."/>
            <person name="Adriaenssens E.M."/>
            <person name="Foster-Nyarko E."/>
            <person name="Jarju S."/>
            <person name="Secka A."/>
            <person name="Antonio M."/>
            <person name="Oren A."/>
            <person name="Chaudhuri R.R."/>
            <person name="La Ragione R."/>
            <person name="Hildebrand F."/>
            <person name="Pallen M.J."/>
        </authorList>
    </citation>
    <scope>NUCLEOTIDE SEQUENCE</scope>
    <source>
        <strain evidence="10">ChiBcec18-1249</strain>
    </source>
</reference>
<dbReference type="InterPro" id="IPR000515">
    <property type="entry name" value="MetI-like"/>
</dbReference>
<feature type="transmembrane region" description="Helical" evidence="8">
    <location>
        <begin position="257"/>
        <end position="277"/>
    </location>
</feature>
<dbReference type="GO" id="GO:0055085">
    <property type="term" value="P:transmembrane transport"/>
    <property type="evidence" value="ECO:0007669"/>
    <property type="project" value="InterPro"/>
</dbReference>
<keyword evidence="7 8" id="KW-0472">Membrane</keyword>
<comment type="similarity">
    <text evidence="2">Belongs to the binding-protein-dependent transport system permease family. CysTW subfamily.</text>
</comment>
<dbReference type="InterPro" id="IPR035906">
    <property type="entry name" value="MetI-like_sf"/>
</dbReference>
<dbReference type="SUPFAM" id="SSF161098">
    <property type="entry name" value="MetI-like"/>
    <property type="match status" value="1"/>
</dbReference>
<evidence type="ECO:0000313" key="11">
    <source>
        <dbReference type="Proteomes" id="UP000823824"/>
    </source>
</evidence>
<accession>A0A9D2RQE4</accession>
<feature type="transmembrane region" description="Helical" evidence="8">
    <location>
        <begin position="110"/>
        <end position="133"/>
    </location>
</feature>
<organism evidence="10 11">
    <name type="scientific">Candidatus Oscillibacter excrementigallinarum</name>
    <dbReference type="NCBI Taxonomy" id="2838716"/>
    <lineage>
        <taxon>Bacteria</taxon>
        <taxon>Bacillati</taxon>
        <taxon>Bacillota</taxon>
        <taxon>Clostridia</taxon>
        <taxon>Eubacteriales</taxon>
        <taxon>Oscillospiraceae</taxon>
        <taxon>Oscillibacter</taxon>
    </lineage>
</organism>
<protein>
    <submittedName>
        <fullName evidence="10">ABC transporter permease</fullName>
    </submittedName>
</protein>
<evidence type="ECO:0000256" key="8">
    <source>
        <dbReference type="RuleBase" id="RU363032"/>
    </source>
</evidence>
<evidence type="ECO:0000256" key="4">
    <source>
        <dbReference type="ARBA" id="ARBA00022475"/>
    </source>
</evidence>
<dbReference type="PROSITE" id="PS50928">
    <property type="entry name" value="ABC_TM1"/>
    <property type="match status" value="1"/>
</dbReference>
<keyword evidence="3 8" id="KW-0813">Transport</keyword>